<dbReference type="EMBL" id="BQNB010018779">
    <property type="protein sequence ID" value="GJT78175.1"/>
    <property type="molecule type" value="Genomic_DNA"/>
</dbReference>
<sequence>MRNAENDSDDEKDVWKKAASFLRSLPVPLKHVNWKPDYKGSYTKEEEATGQWITEIRLWEETMLKPNHQDPNALDNLKPRRMYCFHKFIMSFYYGKVAIMRRSLEIDDMLRIKLREVESNKEIFTYVV</sequence>
<name>A0ABQ5GRY5_9ASTR</name>
<dbReference type="Proteomes" id="UP001151760">
    <property type="component" value="Unassembled WGS sequence"/>
</dbReference>
<protein>
    <submittedName>
        <fullName evidence="1">Uncharacterized protein</fullName>
    </submittedName>
</protein>
<reference evidence="1" key="2">
    <citation type="submission" date="2022-01" db="EMBL/GenBank/DDBJ databases">
        <authorList>
            <person name="Yamashiro T."/>
            <person name="Shiraishi A."/>
            <person name="Satake H."/>
            <person name="Nakayama K."/>
        </authorList>
    </citation>
    <scope>NUCLEOTIDE SEQUENCE</scope>
</reference>
<keyword evidence="2" id="KW-1185">Reference proteome</keyword>
<proteinExistence type="predicted"/>
<reference evidence="1" key="1">
    <citation type="journal article" date="2022" name="Int. J. Mol. Sci.">
        <title>Draft Genome of Tanacetum Coccineum: Genomic Comparison of Closely Related Tanacetum-Family Plants.</title>
        <authorList>
            <person name="Yamashiro T."/>
            <person name="Shiraishi A."/>
            <person name="Nakayama K."/>
            <person name="Satake H."/>
        </authorList>
    </citation>
    <scope>NUCLEOTIDE SEQUENCE</scope>
</reference>
<accession>A0ABQ5GRY5</accession>
<gene>
    <name evidence="1" type="ORF">Tco_1044900</name>
</gene>
<comment type="caution">
    <text evidence="1">The sequence shown here is derived from an EMBL/GenBank/DDBJ whole genome shotgun (WGS) entry which is preliminary data.</text>
</comment>
<organism evidence="1 2">
    <name type="scientific">Tanacetum coccineum</name>
    <dbReference type="NCBI Taxonomy" id="301880"/>
    <lineage>
        <taxon>Eukaryota</taxon>
        <taxon>Viridiplantae</taxon>
        <taxon>Streptophyta</taxon>
        <taxon>Embryophyta</taxon>
        <taxon>Tracheophyta</taxon>
        <taxon>Spermatophyta</taxon>
        <taxon>Magnoliopsida</taxon>
        <taxon>eudicotyledons</taxon>
        <taxon>Gunneridae</taxon>
        <taxon>Pentapetalae</taxon>
        <taxon>asterids</taxon>
        <taxon>campanulids</taxon>
        <taxon>Asterales</taxon>
        <taxon>Asteraceae</taxon>
        <taxon>Asteroideae</taxon>
        <taxon>Anthemideae</taxon>
        <taxon>Anthemidinae</taxon>
        <taxon>Tanacetum</taxon>
    </lineage>
</organism>
<evidence type="ECO:0000313" key="2">
    <source>
        <dbReference type="Proteomes" id="UP001151760"/>
    </source>
</evidence>
<evidence type="ECO:0000313" key="1">
    <source>
        <dbReference type="EMBL" id="GJT78175.1"/>
    </source>
</evidence>